<proteinExistence type="predicted"/>
<dbReference type="AlphaFoldDB" id="A0AAU7Q4P7"/>
<reference evidence="2" key="1">
    <citation type="submission" date="2024-06" db="EMBL/GenBank/DDBJ databases">
        <authorList>
            <person name="Dussert Y."/>
            <person name="Peccoud J."/>
            <person name="Pigeault R."/>
        </authorList>
    </citation>
    <scope>NUCLEOTIDE SEQUENCE</scope>
    <source>
        <strain evidence="2">WArc</strain>
    </source>
</reference>
<feature type="domain" description="YhcG N-terminal" evidence="1">
    <location>
        <begin position="30"/>
        <end position="78"/>
    </location>
</feature>
<protein>
    <recommendedName>
        <fullName evidence="1">YhcG N-terminal domain-containing protein</fullName>
    </recommendedName>
</protein>
<name>A0AAU7Q4P7_9RICK</name>
<dbReference type="Pfam" id="PF17761">
    <property type="entry name" value="DUF1016_N"/>
    <property type="match status" value="1"/>
</dbReference>
<sequence length="85" mass="9623">MFIQDKNKPCAILTKSKVMNMDIAISLLGNISNLIDRAENHLATHFNSTLVLLNWEIGSRIDQDILKHKRADYGKRIIISDGAIF</sequence>
<organism evidence="2">
    <name type="scientific">Wolbachia endosymbiont of Armadillidium arcangelii</name>
    <dbReference type="NCBI Taxonomy" id="3158571"/>
    <lineage>
        <taxon>Bacteria</taxon>
        <taxon>Pseudomonadati</taxon>
        <taxon>Pseudomonadota</taxon>
        <taxon>Alphaproteobacteria</taxon>
        <taxon>Rickettsiales</taxon>
        <taxon>Anaplasmataceae</taxon>
        <taxon>Wolbachieae</taxon>
        <taxon>Wolbachia</taxon>
    </lineage>
</organism>
<dbReference type="EMBL" id="CP157942">
    <property type="protein sequence ID" value="XBS67892.1"/>
    <property type="molecule type" value="Genomic_DNA"/>
</dbReference>
<gene>
    <name evidence="2" type="ORF">ABLO99_02495</name>
</gene>
<dbReference type="InterPro" id="IPR041527">
    <property type="entry name" value="YhcG_N"/>
</dbReference>
<evidence type="ECO:0000313" key="2">
    <source>
        <dbReference type="EMBL" id="XBS67892.1"/>
    </source>
</evidence>
<evidence type="ECO:0000259" key="1">
    <source>
        <dbReference type="Pfam" id="PF17761"/>
    </source>
</evidence>
<accession>A0AAU7Q4P7</accession>